<proteinExistence type="predicted"/>
<dbReference type="InterPro" id="IPR037401">
    <property type="entry name" value="SnoaL-like"/>
</dbReference>
<accession>W5TET2</accession>
<dbReference type="Proteomes" id="UP000019150">
    <property type="component" value="Chromosome"/>
</dbReference>
<dbReference type="EMBL" id="CP006850">
    <property type="protein sequence ID" value="AHH17488.1"/>
    <property type="molecule type" value="Genomic_DNA"/>
</dbReference>
<name>W5TET2_9NOCA</name>
<dbReference type="RefSeq" id="WP_025348959.1">
    <property type="nucleotide sequence ID" value="NZ_CP006850.1"/>
</dbReference>
<reference evidence="2 3" key="1">
    <citation type="journal article" date="2014" name="Appl. Environ. Microbiol.">
        <title>Insights into the Microbial Degradation of Rubber and Gutta-Percha by Analysis of the Complete Genome of Nocardia nova SH22a.</title>
        <authorList>
            <person name="Luo Q."/>
            <person name="Hiessl S."/>
            <person name="Poehlein A."/>
            <person name="Daniel R."/>
            <person name="Steinbuchel A."/>
        </authorList>
    </citation>
    <scope>NUCLEOTIDE SEQUENCE [LARGE SCALE GENOMIC DNA]</scope>
    <source>
        <strain evidence="2">SH22a</strain>
    </source>
</reference>
<evidence type="ECO:0000313" key="3">
    <source>
        <dbReference type="Proteomes" id="UP000019150"/>
    </source>
</evidence>
<protein>
    <recommendedName>
        <fullName evidence="1">SnoaL-like domain-containing protein</fullName>
    </recommendedName>
</protein>
<dbReference type="SUPFAM" id="SSF54427">
    <property type="entry name" value="NTF2-like"/>
    <property type="match status" value="1"/>
</dbReference>
<dbReference type="PATRIC" id="fig|1415166.3.peg.2763"/>
<dbReference type="Pfam" id="PF13577">
    <property type="entry name" value="SnoaL_4"/>
    <property type="match status" value="1"/>
</dbReference>
<gene>
    <name evidence="2" type="ORF">NONO_c26960</name>
</gene>
<evidence type="ECO:0000313" key="2">
    <source>
        <dbReference type="EMBL" id="AHH17488.1"/>
    </source>
</evidence>
<dbReference type="STRING" id="1415166.NONO_c26960"/>
<feature type="domain" description="SnoaL-like" evidence="1">
    <location>
        <begin position="16"/>
        <end position="132"/>
    </location>
</feature>
<dbReference type="KEGG" id="nno:NONO_c26960"/>
<evidence type="ECO:0000259" key="1">
    <source>
        <dbReference type="Pfam" id="PF13577"/>
    </source>
</evidence>
<sequence>MSTERSLEDKIQWVIDVEEIKMLMSKYCHGIDKHDEETFMSIWADDAAYLLPRGEGQGIDGVRELVRTVWKQVPQCHHHITNPVIEIDGDTATARTDVTYYRLTSDGIHQLLSGGYDFVFARIDGDWRIRRMEFSSFVSLSPIFQENVRG</sequence>
<dbReference type="OrthoDB" id="981191at2"/>
<dbReference type="HOGENOM" id="CLU_106738_7_3_11"/>
<dbReference type="CDD" id="cd00531">
    <property type="entry name" value="NTF2_like"/>
    <property type="match status" value="1"/>
</dbReference>
<dbReference type="AlphaFoldDB" id="W5TET2"/>
<dbReference type="InterPro" id="IPR032710">
    <property type="entry name" value="NTF2-like_dom_sf"/>
</dbReference>
<dbReference type="eggNOG" id="COG4319">
    <property type="taxonomic scope" value="Bacteria"/>
</dbReference>
<dbReference type="Gene3D" id="3.10.450.50">
    <property type="match status" value="1"/>
</dbReference>
<organism evidence="2 3">
    <name type="scientific">Nocardia nova SH22a</name>
    <dbReference type="NCBI Taxonomy" id="1415166"/>
    <lineage>
        <taxon>Bacteria</taxon>
        <taxon>Bacillati</taxon>
        <taxon>Actinomycetota</taxon>
        <taxon>Actinomycetes</taxon>
        <taxon>Mycobacteriales</taxon>
        <taxon>Nocardiaceae</taxon>
        <taxon>Nocardia</taxon>
    </lineage>
</organism>
<keyword evidence="3" id="KW-1185">Reference proteome</keyword>